<feature type="region of interest" description="Disordered" evidence="14">
    <location>
        <begin position="3682"/>
        <end position="3714"/>
    </location>
</feature>
<dbReference type="InterPro" id="IPR001584">
    <property type="entry name" value="Integrase_cat-core"/>
</dbReference>
<keyword evidence="13" id="KW-0175">Coiled coil</keyword>
<dbReference type="GO" id="GO:0016787">
    <property type="term" value="F:hydrolase activity"/>
    <property type="evidence" value="ECO:0007669"/>
    <property type="project" value="UniProtKB-KW"/>
</dbReference>
<feature type="compositionally biased region" description="Low complexity" evidence="14">
    <location>
        <begin position="3812"/>
        <end position="3828"/>
    </location>
</feature>
<feature type="region of interest" description="Disordered" evidence="14">
    <location>
        <begin position="2142"/>
        <end position="2179"/>
    </location>
</feature>
<feature type="transmembrane region" description="Helical" evidence="15">
    <location>
        <begin position="4507"/>
        <end position="4528"/>
    </location>
</feature>
<feature type="compositionally biased region" description="Polar residues" evidence="14">
    <location>
        <begin position="608"/>
        <end position="625"/>
    </location>
</feature>
<feature type="compositionally biased region" description="Polar residues" evidence="14">
    <location>
        <begin position="506"/>
        <end position="518"/>
    </location>
</feature>
<feature type="region of interest" description="Disordered" evidence="14">
    <location>
        <begin position="2929"/>
        <end position="2986"/>
    </location>
</feature>
<feature type="compositionally biased region" description="Low complexity" evidence="14">
    <location>
        <begin position="2511"/>
        <end position="2524"/>
    </location>
</feature>
<feature type="transmembrane region" description="Helical" evidence="15">
    <location>
        <begin position="4610"/>
        <end position="4634"/>
    </location>
</feature>
<evidence type="ECO:0000256" key="12">
    <source>
        <dbReference type="ARBA" id="ARBA00038213"/>
    </source>
</evidence>
<keyword evidence="10 15" id="KW-0472">Membrane</keyword>
<dbReference type="GO" id="GO:0015074">
    <property type="term" value="P:DNA integration"/>
    <property type="evidence" value="ECO:0007669"/>
    <property type="project" value="InterPro"/>
</dbReference>
<sequence>MKHIGPAEQAAILGTDVLCQAKSGMGKTAVFVLACLQQIDSSEKAVKTLVVCHTRELAYQIKQEFERFSKYFPAVKSAVVYGGTPMSTDKDMLKDSCPHILIGTPGRVLALVREKDLKLDKLQHFVLDECDKCLDKVDMRKDVQQIFMDSPKKKQVMMFSATMSAETRALCKKFMTDPHEIRVDEESKLTLHGLLQYYVKLTEKEKNRKLNDLLDALEFNQVVIFVKSVQRAIALDKLLVECNFPSISIHSGLQQDERIARYKQFKEFQKRILVATDLFGRGIDIERVNIVINYDMPDESDSYLQHRVGRAGVDLAKLELDEVGLIRLIPASFLCHLDIGRDEDMSLGIFCWQGLALTFVATDEVLKKVQERFEVNIGEMPGQIDDGSACRLVQLAQKLILSGNILLRPCRPIKEKPTSRISRPLPEVPGFPFDKVPASTAQMLAVLSLEPGLGKASKSSKAAKVRSAAPAPKPWQLEAREAPPKPSNSQLLRGIRFAAFASSYTARSSDFEPSSTSGEAKPKKDAEADASTSQTHLKKDSDEDGKAQSKRSLSPAERSTSAASQEGPPVSQKTRWADVVSDDEECPWQTQAKSSEEEITQESRHISTAETPQERSFASPGSFSKTRWADVDSDDDQLLPSGEEEDEESSSSPAEPAERQVRVRGEARRCQVKAEEAVKADASTSKDKKSASSDEEDVKEAETRWMQNFVADFSQRDTLIKHDGHDVTIHSVEVSDPGSDTAKPPLVFLPGYGTGAAIFARCWSQLLLRERLPLIAVDVLGSFLSSHPTWTPGTDVEKAEAWFVESLEAWRRAREIPQLDLLGHSIGGNIAAAYAESYPESVRSLILVSPAGLVGEPEDYQTKLRSASRRIRLVMSLWRRGWTPFTAIRLLPKSYARRICLWNARRWSGQRARDPVEETDPAVVALADYIYHGWREGPASADVAIAALLHPGAWGKKPLGARLPKISVSRLEIIYGTRDWMDMRHGNRVAEACAEQRTSEQAAPMVCVQVVEGAGHYAHLENVDGFVEALSCALKTSHSCVAQLGGVQFRPLIFAVSEQRTALSEANEEQVSPKTRWADVQSDDDQLLPSAEDDTEKDDASEEAGEWQEVKRQTKPKVPKALKPEGRRHHEERPRERRDDRRRKDTTSKEGDTQPPRRRRDGRRNPRDNDWKRTGGGESQQRRFSKDVGLAGPWLTLINVLQTMGISGDLIDGIPVQNKWINIVRDNLDDFGKQDPEQGQRQAGDLMQNMIMGRMERITGAPMPVFLEGYGESEGIYKIVIGPRSVVVVSDPVVVKRILTSSPAPDTHITIDDDGSMWGEDEFGRYRIDNRVWTMNEIRDHPLFMTDVPSDPRDLDNYPLLTALQSVLYDDQTPEELAEHFRKQGNEAMKFQASRIALQNALTFYTKGLEMECKDDKLNAVLHANRAAVGLKLGEHLKVVDDCRAAVRLDPKNLKAWSRGARASEALGLAEQGLAFCRGALRLEGEDKALLSEVKRLQRQLQELHRKQQAAQSEMRMEDARVKDAMQASASAVRNALELRGSRLGPALFDLAMYRMANGGITPHPKLVDGEDDPAIEWPLLLLYDEVNQSDFVASFDERCALEDQLQLMFPEDRRVEWDVQGKYVWNKLAVYLEYYPEGSDETSMFKIDCSAAVKTLLTERCLPPCLVLHVLVEGSPAQAAFLKDNQELYTKGILTEVLEPIMGQGLIPADPETWRKRRRAIVPGFHKKWLTEATRQMVECAVNLADDLERSISISSSHVAEVNMEEKFTSASLDIIGKAIFNYDFGSTTHESPLIRAVYNLLREAERRAQSVIPYWNLPGADAMFRDQKDHSENLALVNAVLDELIRNALEDPPEEGDKLSFLQFLVITKGEDVTTSLRAIMWAKNPFIRVASTVPVLLILFIFGFEWYAFNCVFVLRGSERLCDLMAGSLLDGLRYGSFMREEESSGAFGSQTEGRTGVPRFNGEPGKYNEWKFRVKARQRKEKQMPEEELKKAGHLGLRLLEGLSGHALQLVQLMDMNKIDDANGADYLLNELETKLRPRRQQQARELYEAGARVGGYLSRQAQEPMVEYILRRRAWYQQLCDLSSELKLPDTILAEQLLDNSNISEDHKLLVRVTLQQKMTFDAVADELVNQHGRIHERFSTSGPPRRSFPDGRGTWKPHWQQQVPKGPAKGTKGRSYAFLAEPPLDEEYGDYGDEADYDTAPEGFGYMSHGDPDETAYSLDFDSGNFAEEHLAYLLDNGLDPEDTEAGHFAADVIQAEEEAFWSRKGASSKGHAPMKPPPFEISGTFSMDEKKAKLLQLKARTTCRKCGNVGHWSGDAQCPLNKGKGKTKNPRAGAPSSSLSSTGWAGQCTAQHGYLAFRTPDRGRAGYNAVPPPSSLTTPPATTTAPTVSRDYVDLTDENAYPEDRYYLNPAAYHQGRGQEQFESRGGTETAITTSTWELVTAEQNLAYSYEAPDVDMDILLEALGPDPASEASTTFSPTFPLEDRRPQPTIPLEDRRAQPQPPVATEEPARTTATPEQPWIGAPATRQRPLEVGSNQHYFVRKCAVCGEILERTKKQTTPTTSTPSAPATGRCQHHRVHWKGSNGYVRVRTCVDCGHREVFPTNPGANTTAAPASSAAAPSSSTSNFTSCSTTTLSREEVQLVVQTFNEAVARKMAQNEAGEIPADRLLQALRLTIDQITVWKPSRAQPQAPRPPEQPTADERLQARGATLADAGKYKGQTYLTAYHDRSYRDWCFEYINDRSHPAMKRMVQFFREYDNHMGQPRAYMATETPTDNVSEENDLVAILDTGCSQTCHGDRWLRRYAAAIGESVPALETENRPTFRGIGGSMRTAGTRRLELCLELLDGGVARGDLNSTELLDSGAPLLLSLRAQQALGLVLDLNAEVAHSQLLGKDLELVIKDGLLGLRLLPADLADEPTVDIDTEAGDHFGTPDGNGDNSDNHNDGSHPDHNSERDPEAEDDRDNDVHHNPGTSGENGAYLAIDSLRHRPMTKSMVAKVGQGVKNVGAADRILWNQVSRQRGRRHNVLPRGCRTFLLELFAGAAVLSHAAAYTYGLPISSPIDIHHGPGHSLFHKDGRDAVDRIIEKDDAYVITCLVDHIMPNPWATLSQPGASWHDCVRERRKWTPVIEWMQGVARKRLEKGRQVLLEHPWGHSLWTLPLSRDFLQGPPFDESTGEPLETVFVKDPRGGREDTRAYLTATLPLKEKLVRQKGRPGPQPLIDAFLTALDNVRIETAFPAEAEIEDELFEEEGADHENLDGIYGDSDVSSEHLTGGATYGNKRLAEQMDTIVEETEEPPLPDEEAAPLLEARAAWKKLPREQRVALRRLHTMTGHSSPAAMQRLLRTANADPEAIKALNHFYCPACSSMQKPREPRPVKIPHDYIFNKDVAVDVFVLKDARGVKFKFLSAVDNGTLFHAAWLVGEGPGPPSSAECADKFRDGWLSWAGPPEAISLDRGTENRGKFQAMAKAHGTLLRYVGLESPFQLGRGERQGSILKDIMKRVVAARQLTGREAMEMLATEATSVKNNRLHHAGFTPSQWVLGRLPTEVDSLTATGSEKFLGQQQEIEDGETAFAKRMALRGAAREAFAQTDSSDRVRSALLRKSVPTRGPFVQGDLVCFYRRAGRGPYKWHGPARVIGQEGRSMLWVVHGGIPMTVSMENCRYATGSEAYAKRQLELRPSRKRRREDLAEHDPEEHGYPFGDDLSGGVILEGNQHNYFDLSGTSEYEPSPAEDSGNAVPTEPPGLPGPQEPGSLEGPQAEDSGDAVPTEPPGLPGPLSTDVPVPSSPLATEVGSESEPDLEMMPPSRRASAEASSSTAPRVTPLQMAMRRSTENLDGIPNRKRTLSPGSSPATPQERRPPPGSVEDRSDRAFVAFVAKRTVTKKSASARAKELSYSKATGEQKDGMDAARLKEWTNWQGFGAVDVIAAKDVSHFLKQHEGIAITPMRWVETNKAQPWEPPRYKARIVVRGDLEEGANGARTDSPTCSSLMLNFALATCASKRWKLRGGDITASFLQGEPMQRTLILRPPPGGLPGIEEGALLLARKPVYGTKDAPRGFWRRLHRVCLELGLEAVPLEHACYVLRREGSIHGILVSHVDDLLWGGESEMQEIVGKLRQEFQFGTLDEETTIEYCGRKIIEEPKGIRVTCPNTAAKVRAIPLDGIRKKQRAAAASESERSQLRSVVGSLNWLVRVCRPDICYQVHRLQTVMKEATVDDLVQCNQLLNFVKATPEHGMFFPYGAVKIEEASILSVTDASHAADYDVNAEGKLLGYRSQSGRLLLLADKEYVEKGAGEVYLLGYHSQVIRRVCRSTLQSETLSLISGYEEGEHLRAVMHFMCGGEIKGDLVQSMDGRNLTLFTDCRSLEEHARQPGLHTVGDKRLAIDLCGIRQVIWRQQGETAGDPLYADRPPEEATTRVLWVDTSTMAADGLTKMMKSTQLEQLMKHGSMQVPIPGNIVELVPIPGNIVELVPIPGNIVELARLYTGRTPWLGRWQGESQLLAFARVFVFNATWLLALWSFLRCALSDPGFVPSWWLDQQERCPEATGNSFFGWQPGKPTACHKCNERRPERAHHCSICGKCVMRMDHHCPWVGNCVGAKNHKYFILMLIYGMTSALAYVVAARPIIISLFVPRARYLTRGTMGPGGFGIFSMGAVLAASLCLAMSLLFFSHLWLMAVNRTSIEVAYSGRNPYSLGIFRNAQQLCGRCGFDWLLPVSPHQPMTDGCAYPVFSDYEAELSDV</sequence>
<dbReference type="Pfam" id="PF18972">
    <property type="entry name" value="Wheel"/>
    <property type="match status" value="1"/>
</dbReference>
<feature type="region of interest" description="Disordered" evidence="14">
    <location>
        <begin position="1947"/>
        <end position="1968"/>
    </location>
</feature>
<evidence type="ECO:0000256" key="5">
    <source>
        <dbReference type="ARBA" id="ARBA00022741"/>
    </source>
</evidence>
<feature type="domain" description="Helicase ATP-binding" evidence="17">
    <location>
        <begin position="8"/>
        <end position="181"/>
    </location>
</feature>
<dbReference type="InterPro" id="IPR027417">
    <property type="entry name" value="P-loop_NTPase"/>
</dbReference>
<evidence type="ECO:0000256" key="8">
    <source>
        <dbReference type="ARBA" id="ARBA00022840"/>
    </source>
</evidence>
<dbReference type="GO" id="GO:0051879">
    <property type="term" value="F:Hsp90 protein binding"/>
    <property type="evidence" value="ECO:0007669"/>
    <property type="project" value="InterPro"/>
</dbReference>
<protein>
    <recommendedName>
        <fullName evidence="3">RNA helicase</fullName>
        <ecNumber evidence="3">3.6.4.13</ecNumber>
    </recommendedName>
</protein>
<dbReference type="EMBL" id="LSRX01000054">
    <property type="protein sequence ID" value="OLQ11742.1"/>
    <property type="molecule type" value="Genomic_DNA"/>
</dbReference>
<dbReference type="InterPro" id="IPR013103">
    <property type="entry name" value="RVT_2"/>
</dbReference>
<dbReference type="Pfam" id="PF00067">
    <property type="entry name" value="p450"/>
    <property type="match status" value="1"/>
</dbReference>
<comment type="subcellular location">
    <subcellularLocation>
        <location evidence="2">Membrane</location>
        <topology evidence="2">Multi-pass membrane protein</topology>
    </subcellularLocation>
    <subcellularLocation>
        <location evidence="1">Nucleus</location>
    </subcellularLocation>
</comment>
<organism evidence="19 20">
    <name type="scientific">Symbiodinium microadriaticum</name>
    <name type="common">Dinoflagellate</name>
    <name type="synonym">Zooxanthella microadriatica</name>
    <dbReference type="NCBI Taxonomy" id="2951"/>
    <lineage>
        <taxon>Eukaryota</taxon>
        <taxon>Sar</taxon>
        <taxon>Alveolata</taxon>
        <taxon>Dinophyceae</taxon>
        <taxon>Suessiales</taxon>
        <taxon>Symbiodiniaceae</taxon>
        <taxon>Symbiodinium</taxon>
    </lineage>
</organism>
<dbReference type="SUPFAM" id="SSF52540">
    <property type="entry name" value="P-loop containing nucleoside triphosphate hydrolases"/>
    <property type="match status" value="1"/>
</dbReference>
<keyword evidence="11" id="KW-0539">Nucleus</keyword>
<feature type="compositionally biased region" description="Basic and acidic residues" evidence="14">
    <location>
        <begin position="3682"/>
        <end position="3705"/>
    </location>
</feature>
<feature type="compositionally biased region" description="Basic and acidic residues" evidence="14">
    <location>
        <begin position="537"/>
        <end position="547"/>
    </location>
</feature>
<feature type="compositionally biased region" description="Basic and acidic residues" evidence="14">
    <location>
        <begin position="2489"/>
        <end position="2505"/>
    </location>
</feature>
<dbReference type="GO" id="GO:0005506">
    <property type="term" value="F:iron ion binding"/>
    <property type="evidence" value="ECO:0007669"/>
    <property type="project" value="InterPro"/>
</dbReference>
<dbReference type="Gene3D" id="1.25.40.10">
    <property type="entry name" value="Tetratricopeptide repeat domain"/>
    <property type="match status" value="1"/>
</dbReference>
<dbReference type="FunFam" id="3.40.50.300:FF:000111">
    <property type="entry name" value="DEAD-box ATP-dependent RNA helicase"/>
    <property type="match status" value="1"/>
</dbReference>
<gene>
    <name evidence="19" type="ORF">AK812_SmicGene4334</name>
</gene>
<feature type="region of interest" description="Disordered" evidence="14">
    <location>
        <begin position="3726"/>
        <end position="3877"/>
    </location>
</feature>
<dbReference type="Gene3D" id="1.10.630.10">
    <property type="entry name" value="Cytochrome P450"/>
    <property type="match status" value="1"/>
</dbReference>
<dbReference type="InterPro" id="IPR036396">
    <property type="entry name" value="Cyt_P450_sf"/>
</dbReference>
<dbReference type="InterPro" id="IPR014001">
    <property type="entry name" value="Helicase_ATP-bd"/>
</dbReference>
<evidence type="ECO:0000256" key="1">
    <source>
        <dbReference type="ARBA" id="ARBA00004123"/>
    </source>
</evidence>
<dbReference type="Pfam" id="PF07727">
    <property type="entry name" value="RVT_2"/>
    <property type="match status" value="1"/>
</dbReference>
<dbReference type="EC" id="3.6.4.13" evidence="3"/>
<dbReference type="Gene3D" id="3.30.420.10">
    <property type="entry name" value="Ribonuclease H-like superfamily/Ribonuclease H"/>
    <property type="match status" value="1"/>
</dbReference>
<dbReference type="PROSITE" id="PS50994">
    <property type="entry name" value="INTEGRASE"/>
    <property type="match status" value="1"/>
</dbReference>
<keyword evidence="6" id="KW-0378">Hydrolase</keyword>
<dbReference type="GO" id="GO:0005634">
    <property type="term" value="C:nucleus"/>
    <property type="evidence" value="ECO:0007669"/>
    <property type="project" value="UniProtKB-SubCell"/>
</dbReference>
<feature type="compositionally biased region" description="Low complexity" evidence="14">
    <location>
        <begin position="457"/>
        <end position="470"/>
    </location>
</feature>
<keyword evidence="9 15" id="KW-1133">Transmembrane helix</keyword>
<dbReference type="InterPro" id="IPR029058">
    <property type="entry name" value="AB_hydrolase_fold"/>
</dbReference>
<evidence type="ECO:0000256" key="6">
    <source>
        <dbReference type="ARBA" id="ARBA00022801"/>
    </source>
</evidence>
<feature type="compositionally biased region" description="Acidic residues" evidence="14">
    <location>
        <begin position="1081"/>
        <end position="1106"/>
    </location>
</feature>
<accession>A0A1Q9EWI0</accession>
<dbReference type="CDD" id="cd18787">
    <property type="entry name" value="SF2_C_DEAD"/>
    <property type="match status" value="1"/>
</dbReference>
<dbReference type="InterPro" id="IPR001650">
    <property type="entry name" value="Helicase_C-like"/>
</dbReference>
<dbReference type="GO" id="GO:0005524">
    <property type="term" value="F:ATP binding"/>
    <property type="evidence" value="ECO:0007669"/>
    <property type="project" value="UniProtKB-KW"/>
</dbReference>
<keyword evidence="5" id="KW-0547">Nucleotide-binding</keyword>
<reference evidence="19 20" key="1">
    <citation type="submission" date="2016-02" db="EMBL/GenBank/DDBJ databases">
        <title>Genome analysis of coral dinoflagellate symbionts highlights evolutionary adaptations to a symbiotic lifestyle.</title>
        <authorList>
            <person name="Aranda M."/>
            <person name="Li Y."/>
            <person name="Liew Y.J."/>
            <person name="Baumgarten S."/>
            <person name="Simakov O."/>
            <person name="Wilson M."/>
            <person name="Piel J."/>
            <person name="Ashoor H."/>
            <person name="Bougouffa S."/>
            <person name="Bajic V.B."/>
            <person name="Ryu T."/>
            <person name="Ravasi T."/>
            <person name="Bayer T."/>
            <person name="Micklem G."/>
            <person name="Kim H."/>
            <person name="Bhak J."/>
            <person name="Lajeunesse T.C."/>
            <person name="Voolstra C.R."/>
        </authorList>
    </citation>
    <scope>NUCLEOTIDE SEQUENCE [LARGE SCALE GENOMIC DNA]</scope>
    <source>
        <strain evidence="19 20">CCMP2467</strain>
    </source>
</reference>
<feature type="compositionally biased region" description="Basic and acidic residues" evidence="14">
    <location>
        <begin position="1163"/>
        <end position="1185"/>
    </location>
</feature>
<evidence type="ECO:0000256" key="14">
    <source>
        <dbReference type="SAM" id="MobiDB-lite"/>
    </source>
</evidence>
<feature type="region of interest" description="Disordered" evidence="14">
    <location>
        <begin position="2475"/>
        <end position="2529"/>
    </location>
</feature>
<feature type="region of interest" description="Disordered" evidence="14">
    <location>
        <begin position="457"/>
        <end position="491"/>
    </location>
</feature>
<dbReference type="CDD" id="cd21377">
    <property type="entry name" value="CTWD_Cns1-like"/>
    <property type="match status" value="1"/>
</dbReference>
<comment type="similarity">
    <text evidence="12">Belongs to the DEAD box helicase family. DECD subfamily.</text>
</comment>
<dbReference type="SUPFAM" id="SSF53098">
    <property type="entry name" value="Ribonuclease H-like"/>
    <property type="match status" value="1"/>
</dbReference>
<feature type="compositionally biased region" description="Polar residues" evidence="14">
    <location>
        <begin position="1063"/>
        <end position="1073"/>
    </location>
</feature>
<dbReference type="Pfam" id="PF00271">
    <property type="entry name" value="Helicase_C"/>
    <property type="match status" value="1"/>
</dbReference>
<keyword evidence="20" id="KW-1185">Reference proteome</keyword>
<dbReference type="InterPro" id="IPR011990">
    <property type="entry name" value="TPR-like_helical_dom_sf"/>
</dbReference>
<dbReference type="SMART" id="SM00487">
    <property type="entry name" value="DEXDc"/>
    <property type="match status" value="1"/>
</dbReference>
<evidence type="ECO:0000256" key="13">
    <source>
        <dbReference type="SAM" id="Coils"/>
    </source>
</evidence>
<dbReference type="Pfam" id="PF00561">
    <property type="entry name" value="Abhydrolase_1"/>
    <property type="match status" value="1"/>
</dbReference>
<feature type="compositionally biased region" description="Basic and acidic residues" evidence="14">
    <location>
        <begin position="2947"/>
        <end position="2963"/>
    </location>
</feature>
<evidence type="ECO:0000313" key="20">
    <source>
        <dbReference type="Proteomes" id="UP000186817"/>
    </source>
</evidence>
<name>A0A1Q9EWI0_SYMMI</name>
<feature type="compositionally biased region" description="Polar residues" evidence="14">
    <location>
        <begin position="2342"/>
        <end position="2351"/>
    </location>
</feature>
<dbReference type="SMART" id="SM00490">
    <property type="entry name" value="HELICc"/>
    <property type="match status" value="1"/>
</dbReference>
<evidence type="ECO:0000256" key="10">
    <source>
        <dbReference type="ARBA" id="ARBA00023136"/>
    </source>
</evidence>
<feature type="compositionally biased region" description="Basic and acidic residues" evidence="14">
    <location>
        <begin position="656"/>
        <end position="692"/>
    </location>
</feature>
<feature type="domain" description="Helicase C-terminal" evidence="18">
    <location>
        <begin position="209"/>
        <end position="388"/>
    </location>
</feature>
<comment type="caution">
    <text evidence="19">The sequence shown here is derived from an EMBL/GenBank/DDBJ whole genome shotgun (WGS) entry which is preliminary data.</text>
</comment>
<feature type="compositionally biased region" description="Basic and acidic residues" evidence="14">
    <location>
        <begin position="1122"/>
        <end position="1152"/>
    </location>
</feature>
<evidence type="ECO:0000256" key="11">
    <source>
        <dbReference type="ARBA" id="ARBA00023242"/>
    </source>
</evidence>
<feature type="transmembrane region" description="Helical" evidence="15">
    <location>
        <begin position="4654"/>
        <end position="4676"/>
    </location>
</feature>
<feature type="region of interest" description="Disordered" evidence="14">
    <location>
        <begin position="2327"/>
        <end position="2351"/>
    </location>
</feature>
<dbReference type="Pfam" id="PF01529">
    <property type="entry name" value="DHHC"/>
    <property type="match status" value="1"/>
</dbReference>
<dbReference type="GO" id="GO:0016705">
    <property type="term" value="F:oxidoreductase activity, acting on paired donors, with incorporation or reduction of molecular oxygen"/>
    <property type="evidence" value="ECO:0007669"/>
    <property type="project" value="InterPro"/>
</dbReference>
<dbReference type="GO" id="GO:0020037">
    <property type="term" value="F:heme binding"/>
    <property type="evidence" value="ECO:0007669"/>
    <property type="project" value="InterPro"/>
</dbReference>
<evidence type="ECO:0000256" key="2">
    <source>
        <dbReference type="ARBA" id="ARBA00004141"/>
    </source>
</evidence>
<dbReference type="SUPFAM" id="SSF53474">
    <property type="entry name" value="alpha/beta-Hydrolases"/>
    <property type="match status" value="1"/>
</dbReference>
<dbReference type="Proteomes" id="UP000186817">
    <property type="component" value="Unassembled WGS sequence"/>
</dbReference>
<evidence type="ECO:0000256" key="15">
    <source>
        <dbReference type="SAM" id="Phobius"/>
    </source>
</evidence>
<dbReference type="SUPFAM" id="SSF48264">
    <property type="entry name" value="Cytochrome P450"/>
    <property type="match status" value="1"/>
</dbReference>
<dbReference type="Gene3D" id="3.40.50.300">
    <property type="entry name" value="P-loop containing nucleotide triphosphate hydrolases"/>
    <property type="match status" value="2"/>
</dbReference>
<evidence type="ECO:0000313" key="19">
    <source>
        <dbReference type="EMBL" id="OLQ11742.1"/>
    </source>
</evidence>
<dbReference type="InterPro" id="IPR001594">
    <property type="entry name" value="Palmitoyltrfase_DHHC"/>
</dbReference>
<dbReference type="Pfam" id="PF00270">
    <property type="entry name" value="DEAD"/>
    <property type="match status" value="1"/>
</dbReference>
<dbReference type="Gene3D" id="3.40.50.1820">
    <property type="entry name" value="alpha/beta hydrolase"/>
    <property type="match status" value="1"/>
</dbReference>
<feature type="coiled-coil region" evidence="13">
    <location>
        <begin position="1480"/>
        <end position="1514"/>
    </location>
</feature>
<dbReference type="PROSITE" id="PS51192">
    <property type="entry name" value="HELICASE_ATP_BIND_1"/>
    <property type="match status" value="1"/>
</dbReference>
<feature type="region of interest" description="Disordered" evidence="14">
    <location>
        <begin position="1063"/>
        <end position="1185"/>
    </location>
</feature>
<dbReference type="GO" id="GO:0016409">
    <property type="term" value="F:palmitoyltransferase activity"/>
    <property type="evidence" value="ECO:0007669"/>
    <property type="project" value="InterPro"/>
</dbReference>
<dbReference type="SUPFAM" id="SSF48452">
    <property type="entry name" value="TPR-like"/>
    <property type="match status" value="1"/>
</dbReference>
<dbReference type="GO" id="GO:0004497">
    <property type="term" value="F:monooxygenase activity"/>
    <property type="evidence" value="ECO:0007669"/>
    <property type="project" value="InterPro"/>
</dbReference>
<dbReference type="InterPro" id="IPR036397">
    <property type="entry name" value="RNaseH_sf"/>
</dbReference>
<evidence type="ECO:0000256" key="3">
    <source>
        <dbReference type="ARBA" id="ARBA00012552"/>
    </source>
</evidence>
<feature type="domain" description="Integrase catalytic" evidence="16">
    <location>
        <begin position="3379"/>
        <end position="3552"/>
    </location>
</feature>
<dbReference type="InterPro" id="IPR000073">
    <property type="entry name" value="AB_hydrolase_1"/>
</dbReference>
<evidence type="ECO:0000259" key="17">
    <source>
        <dbReference type="PROSITE" id="PS51192"/>
    </source>
</evidence>
<keyword evidence="4 15" id="KW-0812">Transmembrane</keyword>
<feature type="region of interest" description="Disordered" evidence="14">
    <location>
        <begin position="2611"/>
        <end position="2637"/>
    </location>
</feature>
<feature type="compositionally biased region" description="Pro residues" evidence="14">
    <location>
        <begin position="3748"/>
        <end position="3757"/>
    </location>
</feature>
<feature type="compositionally biased region" description="Acidic residues" evidence="14">
    <location>
        <begin position="631"/>
        <end position="649"/>
    </location>
</feature>
<dbReference type="InterPro" id="IPR011545">
    <property type="entry name" value="DEAD/DEAH_box_helicase_dom"/>
</dbReference>
<proteinExistence type="inferred from homology"/>
<dbReference type="GO" id="GO:0003724">
    <property type="term" value="F:RNA helicase activity"/>
    <property type="evidence" value="ECO:0007669"/>
    <property type="project" value="UniProtKB-EC"/>
</dbReference>
<dbReference type="InterPro" id="IPR044059">
    <property type="entry name" value="Csn1/TTC4_wheel"/>
</dbReference>
<dbReference type="GO" id="GO:0016020">
    <property type="term" value="C:membrane"/>
    <property type="evidence" value="ECO:0007669"/>
    <property type="project" value="UniProtKB-SubCell"/>
</dbReference>
<dbReference type="OrthoDB" id="420195at2759"/>
<evidence type="ECO:0000259" key="18">
    <source>
        <dbReference type="PROSITE" id="PS51194"/>
    </source>
</evidence>
<dbReference type="InterPro" id="IPR001128">
    <property type="entry name" value="Cyt_P450"/>
</dbReference>
<keyword evidence="8" id="KW-0067">ATP-binding</keyword>
<dbReference type="InterPro" id="IPR012337">
    <property type="entry name" value="RNaseH-like_sf"/>
</dbReference>
<feature type="region of interest" description="Disordered" evidence="14">
    <location>
        <begin position="506"/>
        <end position="700"/>
    </location>
</feature>
<dbReference type="PROSITE" id="PS51194">
    <property type="entry name" value="HELICASE_CTER"/>
    <property type="match status" value="1"/>
</dbReference>
<evidence type="ECO:0000256" key="7">
    <source>
        <dbReference type="ARBA" id="ARBA00022806"/>
    </source>
</evidence>
<feature type="compositionally biased region" description="Basic and acidic residues" evidence="14">
    <location>
        <begin position="3863"/>
        <end position="3877"/>
    </location>
</feature>
<dbReference type="PANTHER" id="PTHR47958">
    <property type="entry name" value="ATP-DEPENDENT RNA HELICASE DBP3"/>
    <property type="match status" value="1"/>
</dbReference>
<dbReference type="GO" id="GO:0003676">
    <property type="term" value="F:nucleic acid binding"/>
    <property type="evidence" value="ECO:0007669"/>
    <property type="project" value="InterPro"/>
</dbReference>
<evidence type="ECO:0000256" key="9">
    <source>
        <dbReference type="ARBA" id="ARBA00022989"/>
    </source>
</evidence>
<evidence type="ECO:0000256" key="4">
    <source>
        <dbReference type="ARBA" id="ARBA00022692"/>
    </source>
</evidence>
<evidence type="ECO:0000259" key="16">
    <source>
        <dbReference type="PROSITE" id="PS50994"/>
    </source>
</evidence>
<dbReference type="PROSITE" id="PS50216">
    <property type="entry name" value="DHHC"/>
    <property type="match status" value="1"/>
</dbReference>
<keyword evidence="7 19" id="KW-0347">Helicase</keyword>